<feature type="transmembrane region" description="Helical" evidence="2">
    <location>
        <begin position="46"/>
        <end position="67"/>
    </location>
</feature>
<comment type="caution">
    <text evidence="4">The sequence shown here is derived from an EMBL/GenBank/DDBJ whole genome shotgun (WGS) entry which is preliminary data.</text>
</comment>
<keyword evidence="2" id="KW-0472">Membrane</keyword>
<feature type="compositionally biased region" description="Basic and acidic residues" evidence="1">
    <location>
        <begin position="23"/>
        <end position="42"/>
    </location>
</feature>
<protein>
    <recommendedName>
        <fullName evidence="3">GAGE domain-containing protein</fullName>
    </recommendedName>
</protein>
<evidence type="ECO:0000313" key="4">
    <source>
        <dbReference type="EMBL" id="KAB1253636.1"/>
    </source>
</evidence>
<name>A0A5N4C454_CAMDR</name>
<sequence>MGKAHSDKQPQEWEPPTTSQDIRPGEEKKDEGASAVEGEGKGRRNASWGGVFVCVYVCVYVYVSCMLRCQ</sequence>
<proteinExistence type="predicted"/>
<feature type="domain" description="GAGE" evidence="3">
    <location>
        <begin position="5"/>
        <end position="39"/>
    </location>
</feature>
<keyword evidence="2" id="KW-0812">Transmembrane</keyword>
<reference evidence="4 5" key="1">
    <citation type="journal article" date="2019" name="Mol. Ecol. Resour.">
        <title>Improving Illumina assemblies with Hi-C and long reads: an example with the North African dromedary.</title>
        <authorList>
            <person name="Elbers J.P."/>
            <person name="Rogers M.F."/>
            <person name="Perelman P.L."/>
            <person name="Proskuryakova A.A."/>
            <person name="Serdyukova N.A."/>
            <person name="Johnson W.E."/>
            <person name="Horin P."/>
            <person name="Corander J."/>
            <person name="Murphy D."/>
            <person name="Burger P.A."/>
        </authorList>
    </citation>
    <scope>NUCLEOTIDE SEQUENCE [LARGE SCALE GENOMIC DNA]</scope>
    <source>
        <strain evidence="4">Drom800</strain>
        <tissue evidence="4">Blood</tissue>
    </source>
</reference>
<evidence type="ECO:0000259" key="3">
    <source>
        <dbReference type="Pfam" id="PF05831"/>
    </source>
</evidence>
<feature type="region of interest" description="Disordered" evidence="1">
    <location>
        <begin position="1"/>
        <end position="46"/>
    </location>
</feature>
<dbReference type="AlphaFoldDB" id="A0A5N4C454"/>
<evidence type="ECO:0000256" key="2">
    <source>
        <dbReference type="SAM" id="Phobius"/>
    </source>
</evidence>
<dbReference type="Pfam" id="PF05831">
    <property type="entry name" value="GAGE"/>
    <property type="match status" value="1"/>
</dbReference>
<feature type="compositionally biased region" description="Basic and acidic residues" evidence="1">
    <location>
        <begin position="1"/>
        <end position="11"/>
    </location>
</feature>
<gene>
    <name evidence="4" type="ORF">Cadr_000003352</name>
</gene>
<dbReference type="Proteomes" id="UP000299084">
    <property type="component" value="Unassembled WGS sequence"/>
</dbReference>
<evidence type="ECO:0000256" key="1">
    <source>
        <dbReference type="SAM" id="MobiDB-lite"/>
    </source>
</evidence>
<dbReference type="InterPro" id="IPR031320">
    <property type="entry name" value="GAGE"/>
</dbReference>
<evidence type="ECO:0000313" key="5">
    <source>
        <dbReference type="Proteomes" id="UP000299084"/>
    </source>
</evidence>
<accession>A0A5N4C454</accession>
<keyword evidence="5" id="KW-1185">Reference proteome</keyword>
<organism evidence="4 5">
    <name type="scientific">Camelus dromedarius</name>
    <name type="common">Dromedary</name>
    <name type="synonym">Arabian camel</name>
    <dbReference type="NCBI Taxonomy" id="9838"/>
    <lineage>
        <taxon>Eukaryota</taxon>
        <taxon>Metazoa</taxon>
        <taxon>Chordata</taxon>
        <taxon>Craniata</taxon>
        <taxon>Vertebrata</taxon>
        <taxon>Euteleostomi</taxon>
        <taxon>Mammalia</taxon>
        <taxon>Eutheria</taxon>
        <taxon>Laurasiatheria</taxon>
        <taxon>Artiodactyla</taxon>
        <taxon>Tylopoda</taxon>
        <taxon>Camelidae</taxon>
        <taxon>Camelus</taxon>
    </lineage>
</organism>
<dbReference type="EMBL" id="JWIN03000037">
    <property type="protein sequence ID" value="KAB1253636.1"/>
    <property type="molecule type" value="Genomic_DNA"/>
</dbReference>
<keyword evidence="2" id="KW-1133">Transmembrane helix</keyword>